<feature type="region of interest" description="Disordered" evidence="5">
    <location>
        <begin position="46"/>
        <end position="126"/>
    </location>
</feature>
<keyword evidence="7" id="KW-1185">Reference proteome</keyword>
<feature type="compositionally biased region" description="Low complexity" evidence="5">
    <location>
        <begin position="73"/>
        <end position="84"/>
    </location>
</feature>
<dbReference type="PANTHER" id="PTHR13501">
    <property type="entry name" value="CHLOROPLAST 50S RIBOSOMAL PROTEIN L22-RELATED"/>
    <property type="match status" value="1"/>
</dbReference>
<dbReference type="InterPro" id="IPR047867">
    <property type="entry name" value="Ribosomal_uL22_bac/org-type"/>
</dbReference>
<dbReference type="SUPFAM" id="SSF54843">
    <property type="entry name" value="Ribosomal protein L22"/>
    <property type="match status" value="1"/>
</dbReference>
<evidence type="ECO:0000313" key="6">
    <source>
        <dbReference type="EMBL" id="TVY28423.1"/>
    </source>
</evidence>
<evidence type="ECO:0000256" key="2">
    <source>
        <dbReference type="ARBA" id="ARBA00022980"/>
    </source>
</evidence>
<dbReference type="GO" id="GO:0015934">
    <property type="term" value="C:large ribosomal subunit"/>
    <property type="evidence" value="ECO:0007669"/>
    <property type="project" value="InterPro"/>
</dbReference>
<organism evidence="6 7">
    <name type="scientific">Lachnellula hyalina</name>
    <dbReference type="NCBI Taxonomy" id="1316788"/>
    <lineage>
        <taxon>Eukaryota</taxon>
        <taxon>Fungi</taxon>
        <taxon>Dikarya</taxon>
        <taxon>Ascomycota</taxon>
        <taxon>Pezizomycotina</taxon>
        <taxon>Leotiomycetes</taxon>
        <taxon>Helotiales</taxon>
        <taxon>Lachnaceae</taxon>
        <taxon>Lachnellula</taxon>
    </lineage>
</organism>
<evidence type="ECO:0000313" key="7">
    <source>
        <dbReference type="Proteomes" id="UP000431533"/>
    </source>
</evidence>
<dbReference type="GO" id="GO:0006412">
    <property type="term" value="P:translation"/>
    <property type="evidence" value="ECO:0007669"/>
    <property type="project" value="InterPro"/>
</dbReference>
<evidence type="ECO:0000256" key="5">
    <source>
        <dbReference type="SAM" id="MobiDB-lite"/>
    </source>
</evidence>
<keyword evidence="2 4" id="KW-0689">Ribosomal protein</keyword>
<dbReference type="AlphaFoldDB" id="A0A8H8R4K2"/>
<reference evidence="6 7" key="1">
    <citation type="submission" date="2018-05" db="EMBL/GenBank/DDBJ databases">
        <title>Genome sequencing and assembly of the regulated plant pathogen Lachnellula willkommii and related sister species for the development of diagnostic species identification markers.</title>
        <authorList>
            <person name="Giroux E."/>
            <person name="Bilodeau G."/>
        </authorList>
    </citation>
    <scope>NUCLEOTIDE SEQUENCE [LARGE SCALE GENOMIC DNA]</scope>
    <source>
        <strain evidence="6 7">CBS 185.66</strain>
    </source>
</reference>
<protein>
    <submittedName>
        <fullName evidence="6">54S ribosomal protein, mitochondrial</fullName>
    </submittedName>
</protein>
<dbReference type="Pfam" id="PF00237">
    <property type="entry name" value="Ribosomal_L22"/>
    <property type="match status" value="1"/>
</dbReference>
<dbReference type="OrthoDB" id="416470at2759"/>
<dbReference type="Proteomes" id="UP000431533">
    <property type="component" value="Unassembled WGS sequence"/>
</dbReference>
<keyword evidence="3 4" id="KW-0687">Ribonucleoprotein</keyword>
<name>A0A8H8R4K2_9HELO</name>
<sequence>MSLHLPSRRALRSAASLTSSSFLIPRTHHRTLFNNFNVKGWGTGKRDVQDASAKPSNPLTEDYLKRKPKPQNSLLRGGLSSSSILEDEEVAGPKPAAGRAADQQPLSRDPDTMAAATDPDPNSRKRWERKMVIRDIHKRGRLTRTQLLKKQERVLLSKSHDFKTSVKKLNPLARQIVGKTVEDAIIQMRFSVKKAAKDVKEHLEHAKNEAIVRRGMGLGKAKGEDFTPVKIATKVKKSVRVDDPTRLYVDQAWVGKGLYGKSLDSRARGRVYILKNPTTSLTLVLKEEKTRIRLHEEKQEKLRRRKVWTQLPNRPITAQRQYYSW</sequence>
<gene>
    <name evidence="6" type="primary">mrpl22</name>
    <name evidence="6" type="ORF">LHYA1_G002824</name>
</gene>
<dbReference type="RefSeq" id="XP_031007211.1">
    <property type="nucleotide sequence ID" value="XM_031147798.1"/>
</dbReference>
<evidence type="ECO:0000256" key="3">
    <source>
        <dbReference type="ARBA" id="ARBA00023274"/>
    </source>
</evidence>
<dbReference type="GO" id="GO:0003735">
    <property type="term" value="F:structural constituent of ribosome"/>
    <property type="evidence" value="ECO:0007669"/>
    <property type="project" value="InterPro"/>
</dbReference>
<dbReference type="FunFam" id="3.90.470.10:FF:000017">
    <property type="entry name" value="54S ribosomal protein L22, mitochondrial"/>
    <property type="match status" value="1"/>
</dbReference>
<evidence type="ECO:0000256" key="1">
    <source>
        <dbReference type="ARBA" id="ARBA00009451"/>
    </source>
</evidence>
<dbReference type="CDD" id="cd00336">
    <property type="entry name" value="Ribosomal_L22"/>
    <property type="match status" value="1"/>
</dbReference>
<dbReference type="Gene3D" id="3.90.470.10">
    <property type="entry name" value="Ribosomal protein L22/L17"/>
    <property type="match status" value="1"/>
</dbReference>
<dbReference type="GeneID" id="41983022"/>
<dbReference type="InterPro" id="IPR036394">
    <property type="entry name" value="Ribosomal_uL22_sf"/>
</dbReference>
<comment type="caution">
    <text evidence="6">The sequence shown here is derived from an EMBL/GenBank/DDBJ whole genome shotgun (WGS) entry which is preliminary data.</text>
</comment>
<dbReference type="PANTHER" id="PTHR13501:SF10">
    <property type="entry name" value="LARGE RIBOSOMAL SUBUNIT PROTEIN UL22M"/>
    <property type="match status" value="1"/>
</dbReference>
<proteinExistence type="inferred from homology"/>
<comment type="similarity">
    <text evidence="1 4">Belongs to the universal ribosomal protein uL22 family.</text>
</comment>
<accession>A0A8H8R4K2</accession>
<evidence type="ECO:0000256" key="4">
    <source>
        <dbReference type="RuleBase" id="RU004005"/>
    </source>
</evidence>
<dbReference type="EMBL" id="QGMH01000031">
    <property type="protein sequence ID" value="TVY28423.1"/>
    <property type="molecule type" value="Genomic_DNA"/>
</dbReference>
<dbReference type="InterPro" id="IPR001063">
    <property type="entry name" value="Ribosomal_uL22"/>
</dbReference>